<dbReference type="Pfam" id="PF12804">
    <property type="entry name" value="NTP_transf_3"/>
    <property type="match status" value="1"/>
</dbReference>
<organism evidence="5 6">
    <name type="scientific">Accumulibacter regalis</name>
    <dbReference type="NCBI Taxonomy" id="522306"/>
    <lineage>
        <taxon>Bacteria</taxon>
        <taxon>Pseudomonadati</taxon>
        <taxon>Pseudomonadota</taxon>
        <taxon>Betaproteobacteria</taxon>
        <taxon>Candidatus Accumulibacter</taxon>
    </lineage>
</organism>
<reference evidence="5" key="1">
    <citation type="submission" date="2014-02" db="EMBL/GenBank/DDBJ databases">
        <title>Expanding our view of genomic diversity in Candidatus Accumulibacter clades.</title>
        <authorList>
            <person name="Skennerton C.T."/>
            <person name="Barr J.J."/>
            <person name="Slater F.R."/>
            <person name="Bond P.L."/>
            <person name="Tyson G.W."/>
        </authorList>
    </citation>
    <scope>NUCLEOTIDE SEQUENCE [LARGE SCALE GENOMIC DNA]</scope>
</reference>
<name>A0A011R8B6_ACCRE</name>
<dbReference type="SUPFAM" id="SSF53448">
    <property type="entry name" value="Nucleotide-diphospho-sugar transferases"/>
    <property type="match status" value="1"/>
</dbReference>
<dbReference type="PANTHER" id="PTHR43584">
    <property type="entry name" value="NUCLEOTIDYL TRANSFERASE"/>
    <property type="match status" value="1"/>
</dbReference>
<dbReference type="CDD" id="cd02523">
    <property type="entry name" value="PC_cytidylyltransferase"/>
    <property type="match status" value="1"/>
</dbReference>
<dbReference type="InterPro" id="IPR025877">
    <property type="entry name" value="MobA-like_NTP_Trfase"/>
</dbReference>
<accession>A0A011R8B6</accession>
<evidence type="ECO:0000313" key="6">
    <source>
        <dbReference type="Proteomes" id="UP000022141"/>
    </source>
</evidence>
<evidence type="ECO:0000256" key="3">
    <source>
        <dbReference type="ARBA" id="ARBA00022842"/>
    </source>
</evidence>
<sequence length="396" mass="43092">MARAVILAAGFGSRLMPLTGDRPKGMVALAGMPLLARQIEVLRAGGASDINLVGGYHMECLAPLGCPVIANPAYDTTNMVESLMCARALFDGRDDLLMCYGDIVFEPRVLLAVLQGTGDVIVAADRQWRTLWSARMEDYASDVETFRLRDDGALAEIGKRPRSLDEVQAQYIGLVCFPALQHARLLAFYDGLDRNAQYDGQPFAKMYMTSFIQQLIDAGWNVRPALIDNGWLEVDTLDDLRRYHAMARQGTLDAICHLAPAPDPSALIGELVPADARANAGECDVAELASRARAWTTLAPADQQLLDRLARKIEITGTLKRSYTLSDMKPAASSENATPAQASALLAAYLIGYDLDGDARHLNTVLKALDGGLHTPRPALSLALDHACATRLREWE</sequence>
<dbReference type="Gene3D" id="3.90.550.10">
    <property type="entry name" value="Spore Coat Polysaccharide Biosynthesis Protein SpsA, Chain A"/>
    <property type="match status" value="1"/>
</dbReference>
<gene>
    <name evidence="5" type="ORF">AW11_02512</name>
</gene>
<dbReference type="PANTHER" id="PTHR43584:SF8">
    <property type="entry name" value="N-ACETYLMURAMATE ALPHA-1-PHOSPHATE URIDYLYLTRANSFERASE"/>
    <property type="match status" value="1"/>
</dbReference>
<evidence type="ECO:0000256" key="2">
    <source>
        <dbReference type="ARBA" id="ARBA00022695"/>
    </source>
</evidence>
<evidence type="ECO:0000313" key="5">
    <source>
        <dbReference type="EMBL" id="EXI87384.1"/>
    </source>
</evidence>
<dbReference type="PATRIC" id="fig|1454004.3.peg.2595"/>
<evidence type="ECO:0000259" key="4">
    <source>
        <dbReference type="Pfam" id="PF12804"/>
    </source>
</evidence>
<dbReference type="AlphaFoldDB" id="A0A011R8B6"/>
<dbReference type="GO" id="GO:0016779">
    <property type="term" value="F:nucleotidyltransferase activity"/>
    <property type="evidence" value="ECO:0007669"/>
    <property type="project" value="UniProtKB-KW"/>
</dbReference>
<dbReference type="Proteomes" id="UP000022141">
    <property type="component" value="Unassembled WGS sequence"/>
</dbReference>
<evidence type="ECO:0000256" key="1">
    <source>
        <dbReference type="ARBA" id="ARBA00022679"/>
    </source>
</evidence>
<dbReference type="InterPro" id="IPR050065">
    <property type="entry name" value="GlmU-like"/>
</dbReference>
<keyword evidence="3" id="KW-0460">Magnesium</keyword>
<feature type="domain" description="MobA-like NTP transferase" evidence="4">
    <location>
        <begin position="4"/>
        <end position="133"/>
    </location>
</feature>
<comment type="caution">
    <text evidence="5">The sequence shown here is derived from an EMBL/GenBank/DDBJ whole genome shotgun (WGS) entry which is preliminary data.</text>
</comment>
<dbReference type="InterPro" id="IPR029044">
    <property type="entry name" value="Nucleotide-diphossugar_trans"/>
</dbReference>
<keyword evidence="2" id="KW-0548">Nucleotidyltransferase</keyword>
<proteinExistence type="predicted"/>
<dbReference type="STRING" id="1454004.AW11_02512"/>
<protein>
    <submittedName>
        <fullName evidence="5">UDP-N-acetylglucosamine diphosphorylase/glucosamine-1-phosphate N-acetyltransferase</fullName>
    </submittedName>
</protein>
<dbReference type="eggNOG" id="COG1213">
    <property type="taxonomic scope" value="Bacteria"/>
</dbReference>
<keyword evidence="1" id="KW-0808">Transferase</keyword>
<dbReference type="EMBL" id="JEMY01000034">
    <property type="protein sequence ID" value="EXI87384.1"/>
    <property type="molecule type" value="Genomic_DNA"/>
</dbReference>
<keyword evidence="6" id="KW-1185">Reference proteome</keyword>